<dbReference type="PROSITE" id="PS51679">
    <property type="entry name" value="SAM_MT_C5"/>
    <property type="match status" value="1"/>
</dbReference>
<keyword evidence="3 5" id="KW-0808">Transferase</keyword>
<evidence type="ECO:0000313" key="5">
    <source>
        <dbReference type="EMBL" id="SFV54713.1"/>
    </source>
</evidence>
<dbReference type="Pfam" id="PF00145">
    <property type="entry name" value="DNA_methylase"/>
    <property type="match status" value="1"/>
</dbReference>
<dbReference type="GO" id="GO:0032259">
    <property type="term" value="P:methylation"/>
    <property type="evidence" value="ECO:0007669"/>
    <property type="project" value="UniProtKB-KW"/>
</dbReference>
<reference evidence="5" key="1">
    <citation type="submission" date="2016-10" db="EMBL/GenBank/DDBJ databases">
        <authorList>
            <person name="de Groot N.N."/>
        </authorList>
    </citation>
    <scope>NUCLEOTIDE SEQUENCE</scope>
</reference>
<dbReference type="Gene3D" id="3.40.50.150">
    <property type="entry name" value="Vaccinia Virus protein VP39"/>
    <property type="match status" value="1"/>
</dbReference>
<dbReference type="SUPFAM" id="SSF53335">
    <property type="entry name" value="S-adenosyl-L-methionine-dependent methyltransferases"/>
    <property type="match status" value="1"/>
</dbReference>
<evidence type="ECO:0000256" key="1">
    <source>
        <dbReference type="ARBA" id="ARBA00011975"/>
    </source>
</evidence>
<dbReference type="NCBIfam" id="TIGR00675">
    <property type="entry name" value="dcm"/>
    <property type="match status" value="1"/>
</dbReference>
<dbReference type="EMBL" id="FPHF01000028">
    <property type="protein sequence ID" value="SFV54713.1"/>
    <property type="molecule type" value="Genomic_DNA"/>
</dbReference>
<dbReference type="InterPro" id="IPR018117">
    <property type="entry name" value="C5_DNA_meth_AS"/>
</dbReference>
<proteinExistence type="predicted"/>
<dbReference type="PANTHER" id="PTHR10629:SF52">
    <property type="entry name" value="DNA (CYTOSINE-5)-METHYLTRANSFERASE 1"/>
    <property type="match status" value="1"/>
</dbReference>
<gene>
    <name evidence="5" type="ORF">MNB_SM-4-1725</name>
</gene>
<dbReference type="PROSITE" id="PS00094">
    <property type="entry name" value="C5_MTASE_1"/>
    <property type="match status" value="1"/>
</dbReference>
<dbReference type="InterPro" id="IPR001525">
    <property type="entry name" value="C5_MeTfrase"/>
</dbReference>
<evidence type="ECO:0000256" key="2">
    <source>
        <dbReference type="ARBA" id="ARBA00022603"/>
    </source>
</evidence>
<protein>
    <recommendedName>
        <fullName evidence="1">DNA (cytosine-5-)-methyltransferase</fullName>
        <ecNumber evidence="1">2.1.1.37</ecNumber>
    </recommendedName>
</protein>
<evidence type="ECO:0000256" key="3">
    <source>
        <dbReference type="ARBA" id="ARBA00022679"/>
    </source>
</evidence>
<dbReference type="Gene3D" id="3.90.120.10">
    <property type="entry name" value="DNA Methylase, subunit A, domain 2"/>
    <property type="match status" value="1"/>
</dbReference>
<sequence length="346" mass="39120">MKGVSLFANVGIAETYIKKHKIDIVVANELLDNRAQFHQEMHTKCEMIQGDITNDDVFEKVLTTAKKKKCDFLIATPPCQGMSLAGKMQENDPRNSLIKYVIKLAIELQPNNILIENVPKVLKTYLVHNGKTIKITDYIKQELEPLGYIINPVVVDASDYGTPQSRKRAIYLISKLHKWELPSKEDKITVREMIEYLPSLESGETSSVAFHKAKVHNDRHISFLKRTPTGKTALHNKVHYPKKVDGTRIKGYDTTYKRIEWDKPAPTITMANGSVSSQNNVHPGRLQEDGTYSDARVLTLKEIFILTGLPDSWTPPEWASENLIRQVIGEGVPPKLIDQLLSTIPK</sequence>
<accession>A0A1W1BMH4</accession>
<dbReference type="GO" id="GO:0003886">
    <property type="term" value="F:DNA (cytosine-5-)-methyltransferase activity"/>
    <property type="evidence" value="ECO:0007669"/>
    <property type="project" value="UniProtKB-EC"/>
</dbReference>
<dbReference type="PANTHER" id="PTHR10629">
    <property type="entry name" value="CYTOSINE-SPECIFIC METHYLTRANSFERASE"/>
    <property type="match status" value="1"/>
</dbReference>
<dbReference type="EC" id="2.1.1.37" evidence="1"/>
<dbReference type="AlphaFoldDB" id="A0A1W1BMH4"/>
<dbReference type="InterPro" id="IPR029063">
    <property type="entry name" value="SAM-dependent_MTases_sf"/>
</dbReference>
<evidence type="ECO:0000256" key="4">
    <source>
        <dbReference type="ARBA" id="ARBA00022691"/>
    </source>
</evidence>
<keyword evidence="2 5" id="KW-0489">Methyltransferase</keyword>
<name>A0A1W1BMH4_9ZZZZ</name>
<organism evidence="5">
    <name type="scientific">hydrothermal vent metagenome</name>
    <dbReference type="NCBI Taxonomy" id="652676"/>
    <lineage>
        <taxon>unclassified sequences</taxon>
        <taxon>metagenomes</taxon>
        <taxon>ecological metagenomes</taxon>
    </lineage>
</organism>
<dbReference type="InterPro" id="IPR050390">
    <property type="entry name" value="C5-Methyltransferase"/>
</dbReference>
<keyword evidence="4" id="KW-0949">S-adenosyl-L-methionine</keyword>